<reference evidence="3" key="2">
    <citation type="submission" date="2013-12" db="EMBL/GenBank/DDBJ databases">
        <title>Evolution of pathogenesis and genome organization in the Tremellales.</title>
        <authorList>
            <person name="Cuomo C."/>
            <person name="Litvintseva A."/>
            <person name="Heitman J."/>
            <person name="Chen Y."/>
            <person name="Sun S."/>
            <person name="Springer D."/>
            <person name="Dromer F."/>
            <person name="Young S."/>
            <person name="Zeng Q."/>
            <person name="Chapman S."/>
            <person name="Gujja S."/>
            <person name="Saif S."/>
            <person name="Birren B."/>
        </authorList>
    </citation>
    <scope>NUCLEOTIDE SEQUENCE [LARGE SCALE GENOMIC DNA]</scope>
    <source>
        <strain evidence="3">BCC8398</strain>
    </source>
</reference>
<protein>
    <recommendedName>
        <fullName evidence="4">Protein MEMO1</fullName>
    </recommendedName>
</protein>
<dbReference type="EMBL" id="KI669493">
    <property type="protein sequence ID" value="OCF37054.1"/>
    <property type="molecule type" value="Genomic_DNA"/>
</dbReference>
<dbReference type="InterPro" id="IPR002737">
    <property type="entry name" value="MEMO1_fam"/>
</dbReference>
<dbReference type="Gene3D" id="3.40.830.10">
    <property type="entry name" value="LigB-like"/>
    <property type="match status" value="1"/>
</dbReference>
<evidence type="ECO:0000256" key="1">
    <source>
        <dbReference type="ARBA" id="ARBA00006315"/>
    </source>
</evidence>
<organism evidence="2 3">
    <name type="scientific">Kwoniella heveanensis BCC8398</name>
    <dbReference type="NCBI Taxonomy" id="1296120"/>
    <lineage>
        <taxon>Eukaryota</taxon>
        <taxon>Fungi</taxon>
        <taxon>Dikarya</taxon>
        <taxon>Basidiomycota</taxon>
        <taxon>Agaricomycotina</taxon>
        <taxon>Tremellomycetes</taxon>
        <taxon>Tremellales</taxon>
        <taxon>Cryptococcaceae</taxon>
        <taxon>Kwoniella</taxon>
    </lineage>
</organism>
<dbReference type="Proteomes" id="UP000092666">
    <property type="component" value="Unassembled WGS sequence"/>
</dbReference>
<gene>
    <name evidence="2" type="ORF">I316_00959</name>
</gene>
<dbReference type="PANTHER" id="PTHR11060:SF0">
    <property type="entry name" value="PROTEIN MEMO1"/>
    <property type="match status" value="1"/>
</dbReference>
<evidence type="ECO:0000313" key="2">
    <source>
        <dbReference type="EMBL" id="OCF37054.1"/>
    </source>
</evidence>
<keyword evidence="3" id="KW-1185">Reference proteome</keyword>
<dbReference type="PANTHER" id="PTHR11060">
    <property type="entry name" value="PROTEIN MEMO1"/>
    <property type="match status" value="1"/>
</dbReference>
<sequence length="362" mass="40634">MPAPTRSAGWSTESRLSAELSSNLSNVKPITKLDYDPPVSDAKAIIAPHAGYSYSGPTAAWAYAAIPTDKVKRVFLLGPSHHAYLAGVALSTFDAYETPVGDISLCKKTISDLRDTGIFSDMKHSVDEDEHSLEMHLPYIRHVFKDRDDLRLVPILVGHPSRDTSDKLSEVLAKYWQDEETFFIISSDFCHWGTRFSCTPYYPNAPPPPNPVPPVPDEPHSAAYEPPTLIKRFSSKDANPDVPIWKSIQFMDHEGMDLLKKPAEFGASEKWEAYLDRTKNTICGRNPITVLVNLIQYIYGDKTSTVDKDQRHHYHRSEEFNSATHPEFTFVRYEQSSKCKSGSDSSVSYVSGILRVPGHRQS</sequence>
<comment type="similarity">
    <text evidence="1">Belongs to the MEMO1 family.</text>
</comment>
<dbReference type="NCBIfam" id="TIGR04336">
    <property type="entry name" value="AmmeMemoSam_B"/>
    <property type="match status" value="1"/>
</dbReference>
<evidence type="ECO:0008006" key="4">
    <source>
        <dbReference type="Google" id="ProtNLM"/>
    </source>
</evidence>
<dbReference type="Pfam" id="PF01875">
    <property type="entry name" value="Memo"/>
    <property type="match status" value="1"/>
</dbReference>
<dbReference type="CDD" id="cd07361">
    <property type="entry name" value="MEMO_like"/>
    <property type="match status" value="1"/>
</dbReference>
<dbReference type="OrthoDB" id="417112at2759"/>
<dbReference type="HAMAP" id="MF_00055">
    <property type="entry name" value="MEMO1"/>
    <property type="match status" value="1"/>
</dbReference>
<evidence type="ECO:0000313" key="3">
    <source>
        <dbReference type="Proteomes" id="UP000092666"/>
    </source>
</evidence>
<dbReference type="AlphaFoldDB" id="A0A1B9H1C8"/>
<accession>A0A1B9H1C8</accession>
<proteinExistence type="inferred from homology"/>
<reference evidence="2 3" key="1">
    <citation type="submission" date="2013-07" db="EMBL/GenBank/DDBJ databases">
        <title>The Genome Sequence of Cryptococcus heveanensis BCC8398.</title>
        <authorList>
            <consortium name="The Broad Institute Genome Sequencing Platform"/>
            <person name="Cuomo C."/>
            <person name="Litvintseva A."/>
            <person name="Chen Y."/>
            <person name="Heitman J."/>
            <person name="Sun S."/>
            <person name="Springer D."/>
            <person name="Dromer F."/>
            <person name="Young S.K."/>
            <person name="Zeng Q."/>
            <person name="Gargeya S."/>
            <person name="Fitzgerald M."/>
            <person name="Abouelleil A."/>
            <person name="Alvarado L."/>
            <person name="Berlin A.M."/>
            <person name="Chapman S.B."/>
            <person name="Dewar J."/>
            <person name="Goldberg J."/>
            <person name="Griggs A."/>
            <person name="Gujja S."/>
            <person name="Hansen M."/>
            <person name="Howarth C."/>
            <person name="Imamovic A."/>
            <person name="Larimer J."/>
            <person name="McCowan C."/>
            <person name="Murphy C."/>
            <person name="Pearson M."/>
            <person name="Priest M."/>
            <person name="Roberts A."/>
            <person name="Saif S."/>
            <person name="Shea T."/>
            <person name="Sykes S."/>
            <person name="Wortman J."/>
            <person name="Nusbaum C."/>
            <person name="Birren B."/>
        </authorList>
    </citation>
    <scope>NUCLEOTIDE SEQUENCE [LARGE SCALE GENOMIC DNA]</scope>
    <source>
        <strain evidence="2 3">BCC8398</strain>
    </source>
</reference>
<name>A0A1B9H1C8_9TREE</name>
<dbReference type="STRING" id="1296120.A0A1B9H1C8"/>